<accession>A0ABQ8W3W7</accession>
<feature type="region of interest" description="Disordered" evidence="1">
    <location>
        <begin position="1"/>
        <end position="20"/>
    </location>
</feature>
<protein>
    <submittedName>
        <fullName evidence="2">Uncharacterized protein</fullName>
    </submittedName>
</protein>
<dbReference type="Proteomes" id="UP001220256">
    <property type="component" value="Unassembled WGS sequence"/>
</dbReference>
<evidence type="ECO:0000256" key="1">
    <source>
        <dbReference type="SAM" id="MobiDB-lite"/>
    </source>
</evidence>
<proteinExistence type="predicted"/>
<reference evidence="2 3" key="1">
    <citation type="journal article" date="2023" name="IMA Fungus">
        <title>Comparative genomic study of the Penicillium genus elucidates a diverse pangenome and 15 lateral gene transfer events.</title>
        <authorList>
            <person name="Petersen C."/>
            <person name="Sorensen T."/>
            <person name="Nielsen M.R."/>
            <person name="Sondergaard T.E."/>
            <person name="Sorensen J.L."/>
            <person name="Fitzpatrick D.A."/>
            <person name="Frisvad J.C."/>
            <person name="Nielsen K.L."/>
        </authorList>
    </citation>
    <scope>NUCLEOTIDE SEQUENCE [LARGE SCALE GENOMIC DNA]</scope>
    <source>
        <strain evidence="2 3">IBT 3361</strain>
    </source>
</reference>
<evidence type="ECO:0000313" key="2">
    <source>
        <dbReference type="EMBL" id="KAJ5255379.1"/>
    </source>
</evidence>
<gene>
    <name evidence="2" type="ORF">N7505_010530</name>
</gene>
<organism evidence="2 3">
    <name type="scientific">Penicillium chrysogenum</name>
    <name type="common">Penicillium notatum</name>
    <dbReference type="NCBI Taxonomy" id="5076"/>
    <lineage>
        <taxon>Eukaryota</taxon>
        <taxon>Fungi</taxon>
        <taxon>Dikarya</taxon>
        <taxon>Ascomycota</taxon>
        <taxon>Pezizomycotina</taxon>
        <taxon>Eurotiomycetes</taxon>
        <taxon>Eurotiomycetidae</taxon>
        <taxon>Eurotiales</taxon>
        <taxon>Aspergillaceae</taxon>
        <taxon>Penicillium</taxon>
        <taxon>Penicillium chrysogenum species complex</taxon>
    </lineage>
</organism>
<feature type="compositionally biased region" description="Basic and acidic residues" evidence="1">
    <location>
        <begin position="83"/>
        <end position="100"/>
    </location>
</feature>
<evidence type="ECO:0000313" key="3">
    <source>
        <dbReference type="Proteomes" id="UP001220256"/>
    </source>
</evidence>
<sequence length="114" mass="12682">MTTESVPPLEADPRLSVPSTTAISEHNQIQLRQQHGNCGFADHSSLLVSWLNCRKLSYVLRDCYSMDGLNEEGMHVHSPPVKGDGEREKEGGKEKEKEKGGGNYLAMQVTPWET</sequence>
<name>A0ABQ8W3W7_PENCH</name>
<feature type="region of interest" description="Disordered" evidence="1">
    <location>
        <begin position="70"/>
        <end position="114"/>
    </location>
</feature>
<dbReference type="EMBL" id="JAPVEB010000010">
    <property type="protein sequence ID" value="KAJ5255379.1"/>
    <property type="molecule type" value="Genomic_DNA"/>
</dbReference>
<comment type="caution">
    <text evidence="2">The sequence shown here is derived from an EMBL/GenBank/DDBJ whole genome shotgun (WGS) entry which is preliminary data.</text>
</comment>
<keyword evidence="3" id="KW-1185">Reference proteome</keyword>